<evidence type="ECO:0000256" key="3">
    <source>
        <dbReference type="ARBA" id="ARBA00022833"/>
    </source>
</evidence>
<feature type="region of interest" description="Disordered" evidence="5">
    <location>
        <begin position="85"/>
        <end position="121"/>
    </location>
</feature>
<feature type="compositionally biased region" description="Basic residues" evidence="5">
    <location>
        <begin position="85"/>
        <end position="94"/>
    </location>
</feature>
<dbReference type="InterPro" id="IPR001841">
    <property type="entry name" value="Znf_RING"/>
</dbReference>
<dbReference type="PANTHER" id="PTHR10044:SF139">
    <property type="entry name" value="DEATH-ASSOCIATED INHIBITOR OF APOPTOSIS 2"/>
    <property type="match status" value="1"/>
</dbReference>
<dbReference type="GO" id="GO:0008270">
    <property type="term" value="F:zinc ion binding"/>
    <property type="evidence" value="ECO:0007669"/>
    <property type="project" value="UniProtKB-KW"/>
</dbReference>
<evidence type="ECO:0000256" key="2">
    <source>
        <dbReference type="ARBA" id="ARBA00022771"/>
    </source>
</evidence>
<feature type="compositionally biased region" description="Low complexity" evidence="5">
    <location>
        <begin position="111"/>
        <end position="120"/>
    </location>
</feature>
<dbReference type="Gene3D" id="1.10.1170.10">
    <property type="entry name" value="Inhibitor Of Apoptosis Protein (2mihbC-IAP-1), Chain A"/>
    <property type="match status" value="1"/>
</dbReference>
<dbReference type="KEGG" id="cvn:111106726"/>
<evidence type="ECO:0000313" key="7">
    <source>
        <dbReference type="Proteomes" id="UP000694844"/>
    </source>
</evidence>
<dbReference type="InterPro" id="IPR050784">
    <property type="entry name" value="IAP"/>
</dbReference>
<evidence type="ECO:0000313" key="8">
    <source>
        <dbReference type="RefSeq" id="XP_022297223.1"/>
    </source>
</evidence>
<dbReference type="InterPro" id="IPR011029">
    <property type="entry name" value="DEATH-like_dom_sf"/>
</dbReference>
<dbReference type="PANTHER" id="PTHR10044">
    <property type="entry name" value="INHIBITOR OF APOPTOSIS"/>
    <property type="match status" value="1"/>
</dbReference>
<dbReference type="RefSeq" id="XP_022297223.1">
    <property type="nucleotide sequence ID" value="XM_022441515.1"/>
</dbReference>
<keyword evidence="7" id="KW-1185">Reference proteome</keyword>
<dbReference type="FunFam" id="1.10.1170.10:FF:000002">
    <property type="entry name" value="Baculoviral IAP repeat containing 7"/>
    <property type="match status" value="1"/>
</dbReference>
<sequence>MSAFQHIESMRSRMNDSGMTYEELQNILVESGLYSRDDFERVLKEHKKTNDSLPSLEEFEELHQKMKGIVQLTAQLAERTLALKKSHQKLKKKNQQLVESQRESKDRLRQQRQQHQQALQQERKENERLKGLLQVERRSKQELEDNLDQGLQKVCANLFIQAQRVECKVCLVEEVQVLFLPCRHLVTCEKCANCLDQCSLCRENIQNTIRVFLA</sequence>
<dbReference type="GO" id="GO:0051726">
    <property type="term" value="P:regulation of cell cycle"/>
    <property type="evidence" value="ECO:0007669"/>
    <property type="project" value="TreeGrafter"/>
</dbReference>
<keyword evidence="1" id="KW-0479">Metal-binding</keyword>
<organism evidence="7 8">
    <name type="scientific">Crassostrea virginica</name>
    <name type="common">Eastern oyster</name>
    <dbReference type="NCBI Taxonomy" id="6565"/>
    <lineage>
        <taxon>Eukaryota</taxon>
        <taxon>Metazoa</taxon>
        <taxon>Spiralia</taxon>
        <taxon>Lophotrochozoa</taxon>
        <taxon>Mollusca</taxon>
        <taxon>Bivalvia</taxon>
        <taxon>Autobranchia</taxon>
        <taxon>Pteriomorphia</taxon>
        <taxon>Ostreida</taxon>
        <taxon>Ostreoidea</taxon>
        <taxon>Ostreidae</taxon>
        <taxon>Crassostrea</taxon>
    </lineage>
</organism>
<proteinExistence type="predicted"/>
<dbReference type="PROSITE" id="PS50089">
    <property type="entry name" value="ZF_RING_2"/>
    <property type="match status" value="1"/>
</dbReference>
<feature type="compositionally biased region" description="Basic and acidic residues" evidence="5">
    <location>
        <begin position="100"/>
        <end position="109"/>
    </location>
</feature>
<feature type="domain" description="RING-type" evidence="6">
    <location>
        <begin position="167"/>
        <end position="202"/>
    </location>
</feature>
<dbReference type="GO" id="GO:0005737">
    <property type="term" value="C:cytoplasm"/>
    <property type="evidence" value="ECO:0007669"/>
    <property type="project" value="TreeGrafter"/>
</dbReference>
<dbReference type="SUPFAM" id="SSF57850">
    <property type="entry name" value="RING/U-box"/>
    <property type="match status" value="1"/>
</dbReference>
<dbReference type="OrthoDB" id="6288000at2759"/>
<dbReference type="GeneID" id="111106726"/>
<keyword evidence="3" id="KW-0862">Zinc</keyword>
<dbReference type="Proteomes" id="UP000694844">
    <property type="component" value="Chromosome 8"/>
</dbReference>
<dbReference type="Pfam" id="PF13920">
    <property type="entry name" value="zf-C3HC4_3"/>
    <property type="match status" value="1"/>
</dbReference>
<name>A0A8B8B2F9_CRAVI</name>
<dbReference type="GO" id="GO:0005634">
    <property type="term" value="C:nucleus"/>
    <property type="evidence" value="ECO:0007669"/>
    <property type="project" value="TreeGrafter"/>
</dbReference>
<keyword evidence="2 4" id="KW-0863">Zinc-finger</keyword>
<dbReference type="Gene3D" id="1.10.533.10">
    <property type="entry name" value="Death Domain, Fas"/>
    <property type="match status" value="1"/>
</dbReference>
<evidence type="ECO:0000259" key="6">
    <source>
        <dbReference type="PROSITE" id="PS50089"/>
    </source>
</evidence>
<dbReference type="AlphaFoldDB" id="A0A8B8B2F9"/>
<evidence type="ECO:0000256" key="1">
    <source>
        <dbReference type="ARBA" id="ARBA00022723"/>
    </source>
</evidence>
<dbReference type="Gene3D" id="1.10.8.10">
    <property type="entry name" value="DNA helicase RuvA subunit, C-terminal domain"/>
    <property type="match status" value="1"/>
</dbReference>
<evidence type="ECO:0000256" key="4">
    <source>
        <dbReference type="PROSITE-ProRule" id="PRU00175"/>
    </source>
</evidence>
<gene>
    <name evidence="8" type="primary">LOC111106726</name>
</gene>
<protein>
    <submittedName>
        <fullName evidence="8">Baculoviral IAP repeat-containing protein 2-like isoform X1</fullName>
    </submittedName>
</protein>
<reference evidence="8" key="1">
    <citation type="submission" date="2025-08" db="UniProtKB">
        <authorList>
            <consortium name="RefSeq"/>
        </authorList>
    </citation>
    <scope>IDENTIFICATION</scope>
    <source>
        <tissue evidence="8">Whole sample</tissue>
    </source>
</reference>
<evidence type="ECO:0000256" key="5">
    <source>
        <dbReference type="SAM" id="MobiDB-lite"/>
    </source>
</evidence>
<accession>A0A8B8B2F9</accession>